<dbReference type="Proteomes" id="UP000655868">
    <property type="component" value="Unassembled WGS sequence"/>
</dbReference>
<dbReference type="EMBL" id="JAEMNV010000001">
    <property type="protein sequence ID" value="MBJ8337568.1"/>
    <property type="molecule type" value="Genomic_DNA"/>
</dbReference>
<protein>
    <submittedName>
        <fullName evidence="1">Methyltransferase domain-containing protein</fullName>
    </submittedName>
</protein>
<sequence length="209" mass="23208">MTSDRNESSLPPSYFDDMYEKNHDPWEFRSRWYEERKRALTLAALPKPTYRNAFEPGCSIGVLTEALATRCNRVLATDVADSALASARTRLADVAGVELRRWALGDTWPDERFDLIVISEVGYYLDLHALRTACDDAVDHAEFGATVVFVHWRHPVADYPMTGDEVHAVAHSTGGLVPLARYSDEDVIIDVFVVGHGMPTSVARAGGLV</sequence>
<dbReference type="SUPFAM" id="SSF53335">
    <property type="entry name" value="S-adenosyl-L-methionine-dependent methyltransferases"/>
    <property type="match status" value="1"/>
</dbReference>
<organism evidence="1 2">
    <name type="scientific">Antrihabitans stalagmiti</name>
    <dbReference type="NCBI Taxonomy" id="2799499"/>
    <lineage>
        <taxon>Bacteria</taxon>
        <taxon>Bacillati</taxon>
        <taxon>Actinomycetota</taxon>
        <taxon>Actinomycetes</taxon>
        <taxon>Mycobacteriales</taxon>
        <taxon>Nocardiaceae</taxon>
        <taxon>Antrihabitans</taxon>
    </lineage>
</organism>
<dbReference type="GO" id="GO:0032259">
    <property type="term" value="P:methylation"/>
    <property type="evidence" value="ECO:0007669"/>
    <property type="project" value="UniProtKB-KW"/>
</dbReference>
<keyword evidence="2" id="KW-1185">Reference proteome</keyword>
<gene>
    <name evidence="1" type="ORF">JGU71_01590</name>
</gene>
<keyword evidence="1" id="KW-0489">Methyltransferase</keyword>
<reference evidence="1" key="1">
    <citation type="submission" date="2020-12" db="EMBL/GenBank/DDBJ databases">
        <title>Antrihabitans popcorni sp. nov. and Antrihabitans auranticaus sp. nov., isolated from a larva cave.</title>
        <authorList>
            <person name="Lee S.D."/>
            <person name="Kim I.S."/>
        </authorList>
    </citation>
    <scope>NUCLEOTIDE SEQUENCE</scope>
    <source>
        <strain evidence="1">YC3-6</strain>
    </source>
</reference>
<comment type="caution">
    <text evidence="1">The sequence shown here is derived from an EMBL/GenBank/DDBJ whole genome shotgun (WGS) entry which is preliminary data.</text>
</comment>
<dbReference type="Pfam" id="PF05401">
    <property type="entry name" value="NodS"/>
    <property type="match status" value="1"/>
</dbReference>
<accession>A0A934NLS7</accession>
<keyword evidence="1" id="KW-0808">Transferase</keyword>
<dbReference type="AlphaFoldDB" id="A0A934NLS7"/>
<evidence type="ECO:0000313" key="1">
    <source>
        <dbReference type="EMBL" id="MBJ8337568.1"/>
    </source>
</evidence>
<dbReference type="GO" id="GO:0008757">
    <property type="term" value="F:S-adenosylmethionine-dependent methyltransferase activity"/>
    <property type="evidence" value="ECO:0007669"/>
    <property type="project" value="InterPro"/>
</dbReference>
<name>A0A934NLS7_9NOCA</name>
<dbReference type="InterPro" id="IPR008715">
    <property type="entry name" value="SAM-MeTfrase_NodS-like"/>
</dbReference>
<proteinExistence type="predicted"/>
<dbReference type="CDD" id="cd02440">
    <property type="entry name" value="AdoMet_MTases"/>
    <property type="match status" value="1"/>
</dbReference>
<dbReference type="GO" id="GO:0009312">
    <property type="term" value="P:oligosaccharide biosynthetic process"/>
    <property type="evidence" value="ECO:0007669"/>
    <property type="project" value="InterPro"/>
</dbReference>
<evidence type="ECO:0000313" key="2">
    <source>
        <dbReference type="Proteomes" id="UP000655868"/>
    </source>
</evidence>
<dbReference type="InterPro" id="IPR029063">
    <property type="entry name" value="SAM-dependent_MTases_sf"/>
</dbReference>
<dbReference type="Gene3D" id="3.40.50.150">
    <property type="entry name" value="Vaccinia Virus protein VP39"/>
    <property type="match status" value="1"/>
</dbReference>
<dbReference type="RefSeq" id="WP_199701303.1">
    <property type="nucleotide sequence ID" value="NZ_JAEMNV010000001.1"/>
</dbReference>